<evidence type="ECO:0000313" key="3">
    <source>
        <dbReference type="EMBL" id="SDC70054.1"/>
    </source>
</evidence>
<name>A0A1G6NRR6_NIADE</name>
<reference evidence="4" key="1">
    <citation type="submission" date="2016-10" db="EMBL/GenBank/DDBJ databases">
        <authorList>
            <person name="Varghese N."/>
            <person name="Submissions S."/>
        </authorList>
    </citation>
    <scope>NUCLEOTIDE SEQUENCE [LARGE SCALE GENOMIC DNA]</scope>
    <source>
        <strain evidence="4">DSM 25811 / CCM 8410 / LMG 26954 / E90</strain>
    </source>
</reference>
<dbReference type="RefSeq" id="WP_090389522.1">
    <property type="nucleotide sequence ID" value="NZ_FMZO01000003.1"/>
</dbReference>
<sequence>MKILHLVDSLYRGGIQRVVVDTIRLLPDHHHIIGIWAPCSNSFSGELSTMENVRIVDFSFRNFFAIYKLYRAVARLIKDENIDIVHSHMFAFNVASRLAAGKAIKVFCTYHGEVFPYRGAKRVAALFLERLLFNKSTGNVFVSEHVRYYVHKKIGRKVQGVVIHNYVVKPGFRKIYSGYRPILRLVATSNNQPYKNYKLLLNVAKRIRELPVHIYIYGDLMEPLKTFVNDNKIDGIVSFMGISSKVLQDLIKYDAFITVSNGGEGFSLAVLEAMAVGMGIICSDIPQFVEAVGSDSKLLFKSDNEEDLVQLIHKLVRFPEIVSENGNDMFDRAELFSRLEYGAKIRKLYFG</sequence>
<dbReference type="Pfam" id="PF13692">
    <property type="entry name" value="Glyco_trans_1_4"/>
    <property type="match status" value="1"/>
</dbReference>
<evidence type="ECO:0000259" key="2">
    <source>
        <dbReference type="Pfam" id="PF13439"/>
    </source>
</evidence>
<keyword evidence="1 3" id="KW-0808">Transferase</keyword>
<dbReference type="PANTHER" id="PTHR46401">
    <property type="entry name" value="GLYCOSYLTRANSFERASE WBBK-RELATED"/>
    <property type="match status" value="1"/>
</dbReference>
<keyword evidence="4" id="KW-1185">Reference proteome</keyword>
<dbReference type="InterPro" id="IPR028098">
    <property type="entry name" value="Glyco_trans_4-like_N"/>
</dbReference>
<accession>A0A1G6NRR6</accession>
<dbReference type="Proteomes" id="UP000198757">
    <property type="component" value="Unassembled WGS sequence"/>
</dbReference>
<dbReference type="AlphaFoldDB" id="A0A1G6NRR6"/>
<protein>
    <submittedName>
        <fullName evidence="3">Glycosyltransferase involved in cell wall bisynthesis</fullName>
    </submittedName>
</protein>
<dbReference type="EMBL" id="FMZO01000003">
    <property type="protein sequence ID" value="SDC70054.1"/>
    <property type="molecule type" value="Genomic_DNA"/>
</dbReference>
<dbReference type="GO" id="GO:0009103">
    <property type="term" value="P:lipopolysaccharide biosynthetic process"/>
    <property type="evidence" value="ECO:0007669"/>
    <property type="project" value="TreeGrafter"/>
</dbReference>
<dbReference type="PANTHER" id="PTHR46401:SF2">
    <property type="entry name" value="GLYCOSYLTRANSFERASE WBBK-RELATED"/>
    <property type="match status" value="1"/>
</dbReference>
<proteinExistence type="predicted"/>
<feature type="domain" description="Glycosyltransferase subfamily 4-like N-terminal" evidence="2">
    <location>
        <begin position="13"/>
        <end position="166"/>
    </location>
</feature>
<dbReference type="OrthoDB" id="7560678at2"/>
<dbReference type="STRING" id="1285928.SAMN04487894_103359"/>
<evidence type="ECO:0000256" key="1">
    <source>
        <dbReference type="ARBA" id="ARBA00022679"/>
    </source>
</evidence>
<dbReference type="Pfam" id="PF13439">
    <property type="entry name" value="Glyco_transf_4"/>
    <property type="match status" value="1"/>
</dbReference>
<organism evidence="3 4">
    <name type="scientific">Niabella drilacis (strain DSM 25811 / CCM 8410 / CCUG 62505 / LMG 26954 / E90)</name>
    <dbReference type="NCBI Taxonomy" id="1285928"/>
    <lineage>
        <taxon>Bacteria</taxon>
        <taxon>Pseudomonadati</taxon>
        <taxon>Bacteroidota</taxon>
        <taxon>Chitinophagia</taxon>
        <taxon>Chitinophagales</taxon>
        <taxon>Chitinophagaceae</taxon>
        <taxon>Niabella</taxon>
    </lineage>
</organism>
<gene>
    <name evidence="3" type="ORF">SAMN04487894_103359</name>
</gene>
<evidence type="ECO:0000313" key="4">
    <source>
        <dbReference type="Proteomes" id="UP000198757"/>
    </source>
</evidence>
<dbReference type="SUPFAM" id="SSF53756">
    <property type="entry name" value="UDP-Glycosyltransferase/glycogen phosphorylase"/>
    <property type="match status" value="1"/>
</dbReference>
<dbReference type="Gene3D" id="3.40.50.2000">
    <property type="entry name" value="Glycogen Phosphorylase B"/>
    <property type="match status" value="2"/>
</dbReference>
<dbReference type="GO" id="GO:0016757">
    <property type="term" value="F:glycosyltransferase activity"/>
    <property type="evidence" value="ECO:0007669"/>
    <property type="project" value="TreeGrafter"/>
</dbReference>